<sequence>MLGHHEDIIISISDTYPSELVSWFWLHDDEPGRSDIFHILHIDPFDDGFLGDEGEMFPLDSSEIEDGGDLFFFLEREEIDDRLTLGSALCLRYLVGWEWKYSTRIGEEEEIAMIAGREDDLYFVFVFDRDIDPLPSTTLCAESGWFDAFDVRILGEGDDDFFIGDSIFWIPFSDRSDIDLGSTRIPVLVLDFSEFISHNGVHPLWTSEDILEISDEEELLGEFVLDLFAFETGETLELHLEDGLWLLVRESELGHEIIMRFFFTPRFFDRLDHRIDIVEGDFETFEDVGASLSDHELVASSAFDNFTAVDDEFFEHLEEIE</sequence>
<accession>K1YAK1</accession>
<proteinExistence type="predicted"/>
<comment type="caution">
    <text evidence="1">The sequence shown here is derived from an EMBL/GenBank/DDBJ whole genome shotgun (WGS) entry which is preliminary data.</text>
</comment>
<dbReference type="AlphaFoldDB" id="K1YAK1"/>
<gene>
    <name evidence="1" type="ORF">ACD_78C00408G0002</name>
</gene>
<protein>
    <submittedName>
        <fullName evidence="1">Uncharacterized protein</fullName>
    </submittedName>
</protein>
<evidence type="ECO:0000313" key="1">
    <source>
        <dbReference type="EMBL" id="EKD29448.1"/>
    </source>
</evidence>
<organism evidence="1">
    <name type="scientific">uncultured bacterium</name>
    <name type="common">gcode 4</name>
    <dbReference type="NCBI Taxonomy" id="1234023"/>
    <lineage>
        <taxon>Bacteria</taxon>
        <taxon>environmental samples</taxon>
    </lineage>
</organism>
<dbReference type="EMBL" id="AMFJ01034408">
    <property type="protein sequence ID" value="EKD29448.1"/>
    <property type="molecule type" value="Genomic_DNA"/>
</dbReference>
<reference evidence="1" key="1">
    <citation type="journal article" date="2012" name="Science">
        <title>Fermentation, hydrogen, and sulfur metabolism in multiple uncultivated bacterial phyla.</title>
        <authorList>
            <person name="Wrighton K.C."/>
            <person name="Thomas B.C."/>
            <person name="Sharon I."/>
            <person name="Miller C.S."/>
            <person name="Castelle C.J."/>
            <person name="VerBerkmoes N.C."/>
            <person name="Wilkins M.J."/>
            <person name="Hettich R.L."/>
            <person name="Lipton M.S."/>
            <person name="Williams K.H."/>
            <person name="Long P.E."/>
            <person name="Banfield J.F."/>
        </authorList>
    </citation>
    <scope>NUCLEOTIDE SEQUENCE [LARGE SCALE GENOMIC DNA]</scope>
</reference>
<name>K1YAK1_9BACT</name>